<dbReference type="PANTHER" id="PTHR11220:SF58">
    <property type="entry name" value="SOUL HEME-BINDING FAMILY PROTEIN"/>
    <property type="match status" value="1"/>
</dbReference>
<gene>
    <name evidence="3" type="ORF">Esi_0003_0023</name>
</gene>
<keyword evidence="2" id="KW-0812">Transmembrane</keyword>
<reference evidence="3 4" key="1">
    <citation type="journal article" date="2010" name="Nature">
        <title>The Ectocarpus genome and the independent evolution of multicellularity in brown algae.</title>
        <authorList>
            <person name="Cock J.M."/>
            <person name="Sterck L."/>
            <person name="Rouze P."/>
            <person name="Scornet D."/>
            <person name="Allen A.E."/>
            <person name="Amoutzias G."/>
            <person name="Anthouard V."/>
            <person name="Artiguenave F."/>
            <person name="Aury J.M."/>
            <person name="Badger J.H."/>
            <person name="Beszteri B."/>
            <person name="Billiau K."/>
            <person name="Bonnet E."/>
            <person name="Bothwell J.H."/>
            <person name="Bowler C."/>
            <person name="Boyen C."/>
            <person name="Brownlee C."/>
            <person name="Carrano C.J."/>
            <person name="Charrier B."/>
            <person name="Cho G.Y."/>
            <person name="Coelho S.M."/>
            <person name="Collen J."/>
            <person name="Corre E."/>
            <person name="Da Silva C."/>
            <person name="Delage L."/>
            <person name="Delaroque N."/>
            <person name="Dittami S.M."/>
            <person name="Doulbeau S."/>
            <person name="Elias M."/>
            <person name="Farnham G."/>
            <person name="Gachon C.M."/>
            <person name="Gschloessl B."/>
            <person name="Heesch S."/>
            <person name="Jabbari K."/>
            <person name="Jubin C."/>
            <person name="Kawai H."/>
            <person name="Kimura K."/>
            <person name="Kloareg B."/>
            <person name="Kupper F.C."/>
            <person name="Lang D."/>
            <person name="Le Bail A."/>
            <person name="Leblanc C."/>
            <person name="Lerouge P."/>
            <person name="Lohr M."/>
            <person name="Lopez P.J."/>
            <person name="Martens C."/>
            <person name="Maumus F."/>
            <person name="Michel G."/>
            <person name="Miranda-Saavedra D."/>
            <person name="Morales J."/>
            <person name="Moreau H."/>
            <person name="Motomura T."/>
            <person name="Nagasato C."/>
            <person name="Napoli C.A."/>
            <person name="Nelson D.R."/>
            <person name="Nyvall-Collen P."/>
            <person name="Peters A.F."/>
            <person name="Pommier C."/>
            <person name="Potin P."/>
            <person name="Poulain J."/>
            <person name="Quesneville H."/>
            <person name="Read B."/>
            <person name="Rensing S.A."/>
            <person name="Ritter A."/>
            <person name="Rousvoal S."/>
            <person name="Samanta M."/>
            <person name="Samson G."/>
            <person name="Schroeder D.C."/>
            <person name="Segurens B."/>
            <person name="Strittmatter M."/>
            <person name="Tonon T."/>
            <person name="Tregear J.W."/>
            <person name="Valentin K."/>
            <person name="von Dassow P."/>
            <person name="Yamagishi T."/>
            <person name="Van de Peer Y."/>
            <person name="Wincker P."/>
        </authorList>
    </citation>
    <scope>NUCLEOTIDE SEQUENCE [LARGE SCALE GENOMIC DNA]</scope>
    <source>
        <strain evidence="4">Ec32 / CCAP1310/4</strain>
    </source>
</reference>
<dbReference type="Gene3D" id="3.20.80.10">
    <property type="entry name" value="Regulatory factor, effector binding domain"/>
    <property type="match status" value="1"/>
</dbReference>
<evidence type="ECO:0000313" key="4">
    <source>
        <dbReference type="Proteomes" id="UP000002630"/>
    </source>
</evidence>
<dbReference type="Pfam" id="PF04832">
    <property type="entry name" value="SOUL"/>
    <property type="match status" value="1"/>
</dbReference>
<sequence length="239" mass="26068">MVPSSLKEVSKATLLKWAGVLTGAICVALPAKFLVSVSRLERPTYTVSKTVRVGRLAAEVRDYEPYLIAESVVSGETMREGTTKGFMNVAGYIFGDNAGGRVSEDGEVEPAQVAMTAPVRTEQPQKATVSMTSPVRTELKSNFRNMKVSFVMPKKYTAGTLPKPKDGRVKIKSVGAHRMVAVRFRGPSPDEKKVAEVSRELFQALEGEGLTPKGGLLVYQYQPPFMPGFLRTNEVAVRV</sequence>
<dbReference type="EMBL" id="FN649727">
    <property type="protein sequence ID" value="CBJ25461.1"/>
    <property type="molecule type" value="Genomic_DNA"/>
</dbReference>
<evidence type="ECO:0008006" key="5">
    <source>
        <dbReference type="Google" id="ProtNLM"/>
    </source>
</evidence>
<dbReference type="OMA" id="MHAGMIV"/>
<dbReference type="SUPFAM" id="SSF55136">
    <property type="entry name" value="Probable bacterial effector-binding domain"/>
    <property type="match status" value="1"/>
</dbReference>
<accession>D7FVU1</accession>
<dbReference type="InterPro" id="IPR006917">
    <property type="entry name" value="SOUL_heme-bd"/>
</dbReference>
<feature type="transmembrane region" description="Helical" evidence="2">
    <location>
        <begin position="14"/>
        <end position="35"/>
    </location>
</feature>
<dbReference type="OrthoDB" id="6424451at2759"/>
<keyword evidence="2" id="KW-0472">Membrane</keyword>
<comment type="similarity">
    <text evidence="1">Belongs to the HEBP family.</text>
</comment>
<dbReference type="PANTHER" id="PTHR11220">
    <property type="entry name" value="HEME-BINDING PROTEIN-RELATED"/>
    <property type="match status" value="1"/>
</dbReference>
<keyword evidence="2" id="KW-1133">Transmembrane helix</keyword>
<dbReference type="EMBL" id="FN648486">
    <property type="protein sequence ID" value="CBJ25461.1"/>
    <property type="molecule type" value="Genomic_DNA"/>
</dbReference>
<evidence type="ECO:0000256" key="1">
    <source>
        <dbReference type="ARBA" id="ARBA00009817"/>
    </source>
</evidence>
<evidence type="ECO:0000256" key="2">
    <source>
        <dbReference type="SAM" id="Phobius"/>
    </source>
</evidence>
<protein>
    <recommendedName>
        <fullName evidence="5">SOUL heme-binding protein</fullName>
    </recommendedName>
</protein>
<dbReference type="Proteomes" id="UP000002630">
    <property type="component" value="Linkage Group LG02"/>
</dbReference>
<proteinExistence type="inferred from homology"/>
<organism evidence="3 4">
    <name type="scientific">Ectocarpus siliculosus</name>
    <name type="common">Brown alga</name>
    <name type="synonym">Conferva siliculosa</name>
    <dbReference type="NCBI Taxonomy" id="2880"/>
    <lineage>
        <taxon>Eukaryota</taxon>
        <taxon>Sar</taxon>
        <taxon>Stramenopiles</taxon>
        <taxon>Ochrophyta</taxon>
        <taxon>PX clade</taxon>
        <taxon>Phaeophyceae</taxon>
        <taxon>Ectocarpales</taxon>
        <taxon>Ectocarpaceae</taxon>
        <taxon>Ectocarpus</taxon>
    </lineage>
</organism>
<name>D7FVU1_ECTSI</name>
<evidence type="ECO:0000313" key="3">
    <source>
        <dbReference type="EMBL" id="CBJ25461.1"/>
    </source>
</evidence>
<dbReference type="InParanoid" id="D7FVU1"/>
<dbReference type="eggNOG" id="ENOG502S2YK">
    <property type="taxonomic scope" value="Eukaryota"/>
</dbReference>
<keyword evidence="4" id="KW-1185">Reference proteome</keyword>
<dbReference type="InterPro" id="IPR011256">
    <property type="entry name" value="Reg_factor_effector_dom_sf"/>
</dbReference>
<dbReference type="AlphaFoldDB" id="D7FVU1"/>